<evidence type="ECO:0000256" key="7">
    <source>
        <dbReference type="ARBA" id="ARBA00022553"/>
    </source>
</evidence>
<evidence type="ECO:0000256" key="17">
    <source>
        <dbReference type="ARBA" id="ARBA00023136"/>
    </source>
</evidence>
<dbReference type="GO" id="GO:0005524">
    <property type="term" value="F:ATP binding"/>
    <property type="evidence" value="ECO:0007669"/>
    <property type="project" value="UniProtKB-UniRule"/>
</dbReference>
<evidence type="ECO:0000256" key="19">
    <source>
        <dbReference type="ARBA" id="ARBA00023180"/>
    </source>
</evidence>
<evidence type="ECO:0000256" key="11">
    <source>
        <dbReference type="ARBA" id="ARBA00022729"/>
    </source>
</evidence>
<sequence>MDLPKALTLSSKVRWPLLLLFLLQAALFPQCSGSQAERLALLAFKAAITHDPKGSLKSWNGTKSICRWAGVSCSPRHQERVVALVLDSMSLGGSISPSVGNLTFLARLHLPGNSLGGVIPSDIGRLRHLKDLNLSFNALGGPIPPSLSQCRNLLHLDLTENLLLGNIPIQLGSLSQLTVLNLGSNGLAGAIPPSLGNLSSLQQLDLSSNRLIGEMPPSLGNLSSLVYLNLSTNSLVGAIPPSFTDLLSLRYLDLSSNGLAGGIPSSLGRIQALSVLILASNNLTGIIPPSVGALKSLAYLDLSWNRLVGAPPPSFSNLSHLVVLELSKNNLQGHLPEDLGHLTSLQFFEISDNKISGTIPLSLYNISSLQTLSAVDNLLSGTVSLDIGNALPNLLQLNLVRNQLEGPIPISLANASGLQLIDLGGNKFSGGIPENLGSLQHLSWLSLWGNRLKAEEANDWAFISSLTNCSQLGFLSLADNDLSGTLPASIANLSTHLYRLTMGQNRIYGTIPPGIENLVNLTILGLNENILGGSIPDSIGKLSKLEALLLFSNKFSGAIPTSIGNLTLLNELYLDGNDLQGDIPASLGNCQILNTLDLSRNRLSGSIPREVLSLSSLSDFLDLSSNFLDGPLPTSVGKLQNLQLLNISHNRLSGEIPTTIGDCQVLEYLYLEGNFFQGFIPSSLDHLKGITVLDLSLNNLSGPFPHFLSHLHYLQHVNLSFNDLDGEVPKEGVFKNASAVSILGNDKLCGGISDLHLPACPSQTSKKKRSLVLKVIVPVVCGISLLVLLSSLFITCYLKRNSKKSSFATPSMDLLKRVSYKELMKATDDFSCNNLIGRGTFGSVYKGIMSDGETVAVKVLDLQLRGAFKTFMAECEALRNIRHRNLVKILTTCASVDFRGNDFRALVFQFMPNGSLEKWLHPPLDGKFYSKKLSLIQRLNIAIDVAAALNYLHNHCEIPIIHCDLKPSNILLDDSMTAHVGDFGLAKFLTRSTDKLSTALSSTSTFAIKGSIGYIAPEHGMGGQVSVQSDVYSYGILILELFTGKRPTDDMFKDGLTLQKFVEDELSKGSQVTMIVDPSLFSQESEEMLHINQGGSQAGERIERCLIAVLAIGLSCARESPGERMETKDAVTHLEAIKTLLPVPNI</sequence>
<evidence type="ECO:0000256" key="15">
    <source>
        <dbReference type="ARBA" id="ARBA00022840"/>
    </source>
</evidence>
<keyword evidence="18" id="KW-0675">Receptor</keyword>
<comment type="function">
    <text evidence="22">Receptor kinase that detects X.oryzae pv. oryzae protein Ax21 to promote innate immunity. Following X.oryzae pv. oryzae protein Ax21 detection, undergoes cleavage, releasing the processed protein kinase Xa21 chain.</text>
</comment>
<dbReference type="FunFam" id="1.10.510.10:FF:000358">
    <property type="entry name" value="Putative leucine-rich repeat receptor-like serine/threonine-protein kinase"/>
    <property type="match status" value="1"/>
</dbReference>
<evidence type="ECO:0000256" key="18">
    <source>
        <dbReference type="ARBA" id="ARBA00023170"/>
    </source>
</evidence>
<keyword evidence="16 26" id="KW-1133">Transmembrane helix</keyword>
<evidence type="ECO:0000256" key="24">
    <source>
        <dbReference type="ARBA" id="ARBA00072040"/>
    </source>
</evidence>
<evidence type="ECO:0000256" key="6">
    <source>
        <dbReference type="ARBA" id="ARBA00022527"/>
    </source>
</evidence>
<evidence type="ECO:0000313" key="29">
    <source>
        <dbReference type="Proteomes" id="UP000504607"/>
    </source>
</evidence>
<accession>A0A6I9QDQ7</accession>
<evidence type="ECO:0000256" key="20">
    <source>
        <dbReference type="ARBA" id="ARBA00047899"/>
    </source>
</evidence>
<dbReference type="RefSeq" id="XP_010907375.1">
    <property type="nucleotide sequence ID" value="XM_010909073.1"/>
</dbReference>
<keyword evidence="9" id="KW-0808">Transferase</keyword>
<evidence type="ECO:0000256" key="14">
    <source>
        <dbReference type="ARBA" id="ARBA00022777"/>
    </source>
</evidence>
<evidence type="ECO:0000256" key="3">
    <source>
        <dbReference type="ARBA" id="ARBA00008684"/>
    </source>
</evidence>
<feature type="binding site" evidence="25">
    <location>
        <position position="858"/>
    </location>
    <ligand>
        <name>ATP</name>
        <dbReference type="ChEBI" id="CHEBI:30616"/>
    </ligand>
</feature>
<dbReference type="InterPro" id="IPR001611">
    <property type="entry name" value="Leu-rich_rpt"/>
</dbReference>
<keyword evidence="8" id="KW-0433">Leucine-rich repeat</keyword>
<dbReference type="PANTHER" id="PTHR27008:SF499">
    <property type="entry name" value="OS06G0581500 PROTEIN"/>
    <property type="match status" value="1"/>
</dbReference>
<protein>
    <recommendedName>
        <fullName evidence="24">Receptor kinase-like protein Xa21</fullName>
        <ecNumber evidence="4">2.7.11.1</ecNumber>
    </recommendedName>
</protein>
<name>A0A6I9QDQ7_ELAGV</name>
<dbReference type="PRINTS" id="PR00019">
    <property type="entry name" value="LEURICHRPT"/>
</dbReference>
<dbReference type="GO" id="GO:0005789">
    <property type="term" value="C:endoplasmic reticulum membrane"/>
    <property type="evidence" value="ECO:0007669"/>
    <property type="project" value="UniProtKB-SubCell"/>
</dbReference>
<dbReference type="Pfam" id="PF00069">
    <property type="entry name" value="Pkinase"/>
    <property type="match status" value="1"/>
</dbReference>
<evidence type="ECO:0000256" key="27">
    <source>
        <dbReference type="SAM" id="SignalP"/>
    </source>
</evidence>
<evidence type="ECO:0000256" key="25">
    <source>
        <dbReference type="PROSITE-ProRule" id="PRU10141"/>
    </source>
</evidence>
<keyword evidence="5" id="KW-1003">Cell membrane</keyword>
<comment type="similarity">
    <text evidence="3">Belongs to the protein kinase superfamily. Ser/Thr protein kinase family.</text>
</comment>
<keyword evidence="10 26" id="KW-0812">Transmembrane</keyword>
<evidence type="ECO:0000256" key="13">
    <source>
        <dbReference type="ARBA" id="ARBA00022741"/>
    </source>
</evidence>
<evidence type="ECO:0000256" key="5">
    <source>
        <dbReference type="ARBA" id="ARBA00022475"/>
    </source>
</evidence>
<keyword evidence="12" id="KW-0677">Repeat</keyword>
<keyword evidence="6" id="KW-0723">Serine/threonine-protein kinase</keyword>
<dbReference type="InterPro" id="IPR011009">
    <property type="entry name" value="Kinase-like_dom_sf"/>
</dbReference>
<feature type="chain" id="PRO_5027113489" description="Receptor kinase-like protein Xa21" evidence="27">
    <location>
        <begin position="34"/>
        <end position="1146"/>
    </location>
</feature>
<feature type="signal peptide" evidence="27">
    <location>
        <begin position="1"/>
        <end position="33"/>
    </location>
</feature>
<evidence type="ECO:0000313" key="30">
    <source>
        <dbReference type="RefSeq" id="XP_010907375.1"/>
    </source>
</evidence>
<evidence type="ECO:0000256" key="23">
    <source>
        <dbReference type="ARBA" id="ARBA00056628"/>
    </source>
</evidence>
<dbReference type="Pfam" id="PF23598">
    <property type="entry name" value="LRR_14"/>
    <property type="match status" value="1"/>
</dbReference>
<dbReference type="Gene3D" id="1.10.510.10">
    <property type="entry name" value="Transferase(Phosphotransferase) domain 1"/>
    <property type="match status" value="1"/>
</dbReference>
<dbReference type="PROSITE" id="PS50011">
    <property type="entry name" value="PROTEIN_KINASE_DOM"/>
    <property type="match status" value="1"/>
</dbReference>
<evidence type="ECO:0000256" key="1">
    <source>
        <dbReference type="ARBA" id="ARBA00004251"/>
    </source>
</evidence>
<evidence type="ECO:0000256" key="8">
    <source>
        <dbReference type="ARBA" id="ARBA00022614"/>
    </source>
</evidence>
<proteinExistence type="inferred from homology"/>
<dbReference type="GO" id="GO:0005886">
    <property type="term" value="C:plasma membrane"/>
    <property type="evidence" value="ECO:0007669"/>
    <property type="project" value="UniProtKB-SubCell"/>
</dbReference>
<comment type="subcellular location">
    <subcellularLocation>
        <location evidence="1">Cell membrane</location>
        <topology evidence="1">Single-pass type I membrane protein</topology>
    </subcellularLocation>
    <subcellularLocation>
        <location evidence="2">Endoplasmic reticulum membrane</location>
        <topology evidence="2">Single-pass membrane protein</topology>
    </subcellularLocation>
</comment>
<dbReference type="InterPro" id="IPR013210">
    <property type="entry name" value="LRR_N_plant-typ"/>
</dbReference>
<evidence type="ECO:0000256" key="9">
    <source>
        <dbReference type="ARBA" id="ARBA00022679"/>
    </source>
</evidence>
<evidence type="ECO:0000256" key="26">
    <source>
        <dbReference type="SAM" id="Phobius"/>
    </source>
</evidence>
<evidence type="ECO:0000256" key="12">
    <source>
        <dbReference type="ARBA" id="ARBA00022737"/>
    </source>
</evidence>
<dbReference type="SUPFAM" id="SSF52058">
    <property type="entry name" value="L domain-like"/>
    <property type="match status" value="2"/>
</dbReference>
<keyword evidence="11 27" id="KW-0732">Signal</keyword>
<dbReference type="SMART" id="SM00220">
    <property type="entry name" value="S_TKc"/>
    <property type="match status" value="1"/>
</dbReference>
<dbReference type="SUPFAM" id="SSF56112">
    <property type="entry name" value="Protein kinase-like (PK-like)"/>
    <property type="match status" value="1"/>
</dbReference>
<evidence type="ECO:0000256" key="22">
    <source>
        <dbReference type="ARBA" id="ARBA00054320"/>
    </source>
</evidence>
<feature type="transmembrane region" description="Helical" evidence="26">
    <location>
        <begin position="775"/>
        <end position="798"/>
    </location>
</feature>
<dbReference type="InterPro" id="IPR003591">
    <property type="entry name" value="Leu-rich_rpt_typical-subtyp"/>
</dbReference>
<dbReference type="FunFam" id="3.80.10.10:FF:000299">
    <property type="entry name" value="Piriformospora indica-insensitive protein 2"/>
    <property type="match status" value="1"/>
</dbReference>
<dbReference type="Gene3D" id="3.80.10.10">
    <property type="entry name" value="Ribonuclease Inhibitor"/>
    <property type="match status" value="3"/>
</dbReference>
<keyword evidence="17 26" id="KW-0472">Membrane</keyword>
<dbReference type="SMART" id="SM00365">
    <property type="entry name" value="LRR_SD22"/>
    <property type="match status" value="5"/>
</dbReference>
<keyword evidence="14" id="KW-0418">Kinase</keyword>
<gene>
    <name evidence="30" type="primary">LOC105034051</name>
</gene>
<evidence type="ECO:0000256" key="2">
    <source>
        <dbReference type="ARBA" id="ARBA00004389"/>
    </source>
</evidence>
<feature type="domain" description="Protein kinase" evidence="28">
    <location>
        <begin position="830"/>
        <end position="1136"/>
    </location>
</feature>
<evidence type="ECO:0000256" key="4">
    <source>
        <dbReference type="ARBA" id="ARBA00012513"/>
    </source>
</evidence>
<comment type="catalytic activity">
    <reaction evidence="20">
        <text>L-threonyl-[protein] + ATP = O-phospho-L-threonyl-[protein] + ADP + H(+)</text>
        <dbReference type="Rhea" id="RHEA:46608"/>
        <dbReference type="Rhea" id="RHEA-COMP:11060"/>
        <dbReference type="Rhea" id="RHEA-COMP:11605"/>
        <dbReference type="ChEBI" id="CHEBI:15378"/>
        <dbReference type="ChEBI" id="CHEBI:30013"/>
        <dbReference type="ChEBI" id="CHEBI:30616"/>
        <dbReference type="ChEBI" id="CHEBI:61977"/>
        <dbReference type="ChEBI" id="CHEBI:456216"/>
        <dbReference type="EC" id="2.7.11.1"/>
    </reaction>
</comment>
<organism evidence="29 30">
    <name type="scientific">Elaeis guineensis var. tenera</name>
    <name type="common">Oil palm</name>
    <dbReference type="NCBI Taxonomy" id="51953"/>
    <lineage>
        <taxon>Eukaryota</taxon>
        <taxon>Viridiplantae</taxon>
        <taxon>Streptophyta</taxon>
        <taxon>Embryophyta</taxon>
        <taxon>Tracheophyta</taxon>
        <taxon>Spermatophyta</taxon>
        <taxon>Magnoliopsida</taxon>
        <taxon>Liliopsida</taxon>
        <taxon>Arecaceae</taxon>
        <taxon>Arecoideae</taxon>
        <taxon>Cocoseae</taxon>
        <taxon>Elaeidinae</taxon>
        <taxon>Elaeis</taxon>
    </lineage>
</organism>
<dbReference type="InterPro" id="IPR032675">
    <property type="entry name" value="LRR_dom_sf"/>
</dbReference>
<dbReference type="Gene3D" id="3.30.200.20">
    <property type="entry name" value="Phosphorylase Kinase, domain 1"/>
    <property type="match status" value="1"/>
</dbReference>
<dbReference type="SUPFAM" id="SSF52047">
    <property type="entry name" value="RNI-like"/>
    <property type="match status" value="1"/>
</dbReference>
<dbReference type="PROSITE" id="PS00107">
    <property type="entry name" value="PROTEIN_KINASE_ATP"/>
    <property type="match status" value="1"/>
</dbReference>
<dbReference type="GO" id="GO:0004674">
    <property type="term" value="F:protein serine/threonine kinase activity"/>
    <property type="evidence" value="ECO:0007669"/>
    <property type="project" value="UniProtKB-KW"/>
</dbReference>
<dbReference type="InterPro" id="IPR000719">
    <property type="entry name" value="Prot_kinase_dom"/>
</dbReference>
<dbReference type="FunFam" id="3.80.10.10:FF:000288">
    <property type="entry name" value="LRR receptor-like serine/threonine-protein kinase EFR"/>
    <property type="match status" value="1"/>
</dbReference>
<dbReference type="Pfam" id="PF00560">
    <property type="entry name" value="LRR_1"/>
    <property type="match status" value="6"/>
</dbReference>
<dbReference type="SMART" id="SM00369">
    <property type="entry name" value="LRR_TYP"/>
    <property type="match status" value="12"/>
</dbReference>
<comment type="catalytic activity">
    <reaction evidence="21">
        <text>L-seryl-[protein] + ATP = O-phospho-L-seryl-[protein] + ADP + H(+)</text>
        <dbReference type="Rhea" id="RHEA:17989"/>
        <dbReference type="Rhea" id="RHEA-COMP:9863"/>
        <dbReference type="Rhea" id="RHEA-COMP:11604"/>
        <dbReference type="ChEBI" id="CHEBI:15378"/>
        <dbReference type="ChEBI" id="CHEBI:29999"/>
        <dbReference type="ChEBI" id="CHEBI:30616"/>
        <dbReference type="ChEBI" id="CHEBI:83421"/>
        <dbReference type="ChEBI" id="CHEBI:456216"/>
        <dbReference type="EC" id="2.7.11.1"/>
    </reaction>
</comment>
<reference evidence="30" key="1">
    <citation type="submission" date="2025-08" db="UniProtKB">
        <authorList>
            <consortium name="RefSeq"/>
        </authorList>
    </citation>
    <scope>IDENTIFICATION</scope>
</reference>
<dbReference type="FunFam" id="3.80.10.10:FF:000275">
    <property type="entry name" value="Leucine-rich repeat receptor-like protein kinase"/>
    <property type="match status" value="1"/>
</dbReference>
<evidence type="ECO:0000259" key="28">
    <source>
        <dbReference type="PROSITE" id="PS50011"/>
    </source>
</evidence>
<dbReference type="Proteomes" id="UP000504607">
    <property type="component" value="Unplaced"/>
</dbReference>
<dbReference type="Pfam" id="PF13855">
    <property type="entry name" value="LRR_8"/>
    <property type="match status" value="1"/>
</dbReference>
<dbReference type="EC" id="2.7.11.1" evidence="4"/>
<dbReference type="PROSITE" id="PS00108">
    <property type="entry name" value="PROTEIN_KINASE_ST"/>
    <property type="match status" value="1"/>
</dbReference>
<evidence type="ECO:0000256" key="21">
    <source>
        <dbReference type="ARBA" id="ARBA00048679"/>
    </source>
</evidence>
<keyword evidence="19" id="KW-0325">Glycoprotein</keyword>
<dbReference type="InterPro" id="IPR017441">
    <property type="entry name" value="Protein_kinase_ATP_BS"/>
</dbReference>
<dbReference type="FunFam" id="3.80.10.10:FF:000041">
    <property type="entry name" value="LRR receptor-like serine/threonine-protein kinase ERECTA"/>
    <property type="match status" value="1"/>
</dbReference>
<dbReference type="InterPro" id="IPR055414">
    <property type="entry name" value="LRR_R13L4/SHOC2-like"/>
</dbReference>
<keyword evidence="7" id="KW-0597">Phosphoprotein</keyword>
<evidence type="ECO:0000256" key="10">
    <source>
        <dbReference type="ARBA" id="ARBA00022692"/>
    </source>
</evidence>
<comment type="function">
    <text evidence="23">The processed protein kinase Xa21 chain released by protein cleavage after X.oryzae pv. oryzae protein Ax21 detection translocates into the nucleus where it can bind and regulate WRKY62, a transcription factor. Confers resistance to the bacterial pathogen X.oryzae pv. oryzae (Xoo).</text>
</comment>
<dbReference type="Pfam" id="PF08263">
    <property type="entry name" value="LRRNT_2"/>
    <property type="match status" value="1"/>
</dbReference>
<keyword evidence="13 25" id="KW-0547">Nucleotide-binding</keyword>
<dbReference type="FunFam" id="3.30.200.20:FF:000432">
    <property type="entry name" value="LRR receptor-like serine/threonine-protein kinase EFR"/>
    <property type="match status" value="1"/>
</dbReference>
<dbReference type="InParanoid" id="A0A6I9QDQ7"/>
<dbReference type="PANTHER" id="PTHR27008">
    <property type="entry name" value="OS04G0122200 PROTEIN"/>
    <property type="match status" value="1"/>
</dbReference>
<dbReference type="AlphaFoldDB" id="A0A6I9QDQ7"/>
<evidence type="ECO:0000256" key="16">
    <source>
        <dbReference type="ARBA" id="ARBA00022989"/>
    </source>
</evidence>
<keyword evidence="15 25" id="KW-0067">ATP-binding</keyword>
<dbReference type="InterPro" id="IPR008271">
    <property type="entry name" value="Ser/Thr_kinase_AS"/>
</dbReference>
<dbReference type="InterPro" id="IPR051809">
    <property type="entry name" value="Plant_receptor-like_S/T_kinase"/>
</dbReference>
<keyword evidence="29" id="KW-1185">Reference proteome</keyword>
<dbReference type="OrthoDB" id="676979at2759"/>